<comment type="caution">
    <text evidence="2">The sequence shown here is derived from an EMBL/GenBank/DDBJ whole genome shotgun (WGS) entry which is preliminary data.</text>
</comment>
<dbReference type="RefSeq" id="WP_128560655.1">
    <property type="nucleotide sequence ID" value="NZ_BPQH01000002.1"/>
</dbReference>
<evidence type="ECO:0000256" key="1">
    <source>
        <dbReference type="SAM" id="Phobius"/>
    </source>
</evidence>
<protein>
    <submittedName>
        <fullName evidence="2">Uncharacterized protein</fullName>
    </submittedName>
</protein>
<proteinExistence type="predicted"/>
<sequence>MSYFCIAGLGGAAGLSLPWPWLIALATILAIATGVAGAIHAQPLLTVLMDAGVAVLVLDMGFVASVLLGLAPSFR</sequence>
<accession>A0ABQ4QRS2</accession>
<reference evidence="2" key="2">
    <citation type="submission" date="2021-08" db="EMBL/GenBank/DDBJ databases">
        <authorList>
            <person name="Tani A."/>
            <person name="Ola A."/>
            <person name="Ogura Y."/>
            <person name="Katsura K."/>
            <person name="Hayashi T."/>
        </authorList>
    </citation>
    <scope>NUCLEOTIDE SEQUENCE</scope>
    <source>
        <strain evidence="2">KCTC 52305</strain>
    </source>
</reference>
<evidence type="ECO:0000313" key="2">
    <source>
        <dbReference type="EMBL" id="GJD48012.1"/>
    </source>
</evidence>
<organism evidence="2 3">
    <name type="scientific">Methylobacterium crusticola</name>
    <dbReference type="NCBI Taxonomy" id="1697972"/>
    <lineage>
        <taxon>Bacteria</taxon>
        <taxon>Pseudomonadati</taxon>
        <taxon>Pseudomonadota</taxon>
        <taxon>Alphaproteobacteria</taxon>
        <taxon>Hyphomicrobiales</taxon>
        <taxon>Methylobacteriaceae</taxon>
        <taxon>Methylobacterium</taxon>
    </lineage>
</organism>
<feature type="transmembrane region" description="Helical" evidence="1">
    <location>
        <begin position="19"/>
        <end position="39"/>
    </location>
</feature>
<gene>
    <name evidence="2" type="ORF">OPKNFCMD_0726</name>
</gene>
<feature type="transmembrane region" description="Helical" evidence="1">
    <location>
        <begin position="51"/>
        <end position="71"/>
    </location>
</feature>
<keyword evidence="1" id="KW-0812">Transmembrane</keyword>
<keyword evidence="1" id="KW-1133">Transmembrane helix</keyword>
<name>A0ABQ4QRS2_9HYPH</name>
<dbReference type="Proteomes" id="UP001055167">
    <property type="component" value="Unassembled WGS sequence"/>
</dbReference>
<dbReference type="EMBL" id="BPQH01000002">
    <property type="protein sequence ID" value="GJD48012.1"/>
    <property type="molecule type" value="Genomic_DNA"/>
</dbReference>
<reference evidence="2" key="1">
    <citation type="journal article" date="2021" name="Front. Microbiol.">
        <title>Comprehensive Comparative Genomics and Phenotyping of Methylobacterium Species.</title>
        <authorList>
            <person name="Alessa O."/>
            <person name="Ogura Y."/>
            <person name="Fujitani Y."/>
            <person name="Takami H."/>
            <person name="Hayashi T."/>
            <person name="Sahin N."/>
            <person name="Tani A."/>
        </authorList>
    </citation>
    <scope>NUCLEOTIDE SEQUENCE</scope>
    <source>
        <strain evidence="2">KCTC 52305</strain>
    </source>
</reference>
<keyword evidence="1" id="KW-0472">Membrane</keyword>
<keyword evidence="3" id="KW-1185">Reference proteome</keyword>
<evidence type="ECO:0000313" key="3">
    <source>
        <dbReference type="Proteomes" id="UP001055167"/>
    </source>
</evidence>